<reference evidence="2 3" key="1">
    <citation type="journal article" date="2021" name="BMC Genomics">
        <title>Datura genome reveals duplications of psychoactive alkaloid biosynthetic genes and high mutation rate following tissue culture.</title>
        <authorList>
            <person name="Rajewski A."/>
            <person name="Carter-House D."/>
            <person name="Stajich J."/>
            <person name="Litt A."/>
        </authorList>
    </citation>
    <scope>NUCLEOTIDE SEQUENCE [LARGE SCALE GENOMIC DNA]</scope>
    <source>
        <strain evidence="2">AR-01</strain>
    </source>
</reference>
<protein>
    <submittedName>
        <fullName evidence="2">Uncharacterized protein</fullName>
    </submittedName>
</protein>
<accession>A0ABS8UWH4</accession>
<dbReference type="EMBL" id="JACEIK010002860">
    <property type="protein sequence ID" value="MCD9639185.1"/>
    <property type="molecule type" value="Genomic_DNA"/>
</dbReference>
<feature type="compositionally biased region" description="Acidic residues" evidence="1">
    <location>
        <begin position="31"/>
        <end position="61"/>
    </location>
</feature>
<organism evidence="2 3">
    <name type="scientific">Datura stramonium</name>
    <name type="common">Jimsonweed</name>
    <name type="synonym">Common thornapple</name>
    <dbReference type="NCBI Taxonomy" id="4076"/>
    <lineage>
        <taxon>Eukaryota</taxon>
        <taxon>Viridiplantae</taxon>
        <taxon>Streptophyta</taxon>
        <taxon>Embryophyta</taxon>
        <taxon>Tracheophyta</taxon>
        <taxon>Spermatophyta</taxon>
        <taxon>Magnoliopsida</taxon>
        <taxon>eudicotyledons</taxon>
        <taxon>Gunneridae</taxon>
        <taxon>Pentapetalae</taxon>
        <taxon>asterids</taxon>
        <taxon>lamiids</taxon>
        <taxon>Solanales</taxon>
        <taxon>Solanaceae</taxon>
        <taxon>Solanoideae</taxon>
        <taxon>Datureae</taxon>
        <taxon>Datura</taxon>
    </lineage>
</organism>
<feature type="region of interest" description="Disordered" evidence="1">
    <location>
        <begin position="1"/>
        <end position="73"/>
    </location>
</feature>
<dbReference type="Proteomes" id="UP000823775">
    <property type="component" value="Unassembled WGS sequence"/>
</dbReference>
<keyword evidence="3" id="KW-1185">Reference proteome</keyword>
<comment type="caution">
    <text evidence="2">The sequence shown here is derived from an EMBL/GenBank/DDBJ whole genome shotgun (WGS) entry which is preliminary data.</text>
</comment>
<evidence type="ECO:0000313" key="3">
    <source>
        <dbReference type="Proteomes" id="UP000823775"/>
    </source>
</evidence>
<sequence length="73" mass="8172">MVREFLQIRSRSRGQTKLKLESELGRPGFEEPFDDDDAADEEQAIVDSDLESDDDGDDSEMGEAAFSPTDDED</sequence>
<evidence type="ECO:0000256" key="1">
    <source>
        <dbReference type="SAM" id="MobiDB-lite"/>
    </source>
</evidence>
<proteinExistence type="predicted"/>
<gene>
    <name evidence="2" type="ORF">HAX54_023561</name>
</gene>
<evidence type="ECO:0000313" key="2">
    <source>
        <dbReference type="EMBL" id="MCD9639185.1"/>
    </source>
</evidence>
<name>A0ABS8UWH4_DATST</name>